<feature type="domain" description="HMA" evidence="2">
    <location>
        <begin position="228"/>
        <end position="291"/>
    </location>
</feature>
<dbReference type="InterPro" id="IPR011990">
    <property type="entry name" value="TPR-like_helical_dom_sf"/>
</dbReference>
<evidence type="ECO:0000256" key="1">
    <source>
        <dbReference type="SAM" id="MobiDB-lite"/>
    </source>
</evidence>
<dbReference type="SMART" id="SM00671">
    <property type="entry name" value="SEL1"/>
    <property type="match status" value="1"/>
</dbReference>
<feature type="compositionally biased region" description="Basic and acidic residues" evidence="1">
    <location>
        <begin position="148"/>
        <end position="157"/>
    </location>
</feature>
<evidence type="ECO:0000259" key="2">
    <source>
        <dbReference type="PROSITE" id="PS50846"/>
    </source>
</evidence>
<keyword evidence="4" id="KW-1185">Reference proteome</keyword>
<dbReference type="Proteomes" id="UP001374584">
    <property type="component" value="Unassembled WGS sequence"/>
</dbReference>
<dbReference type="EMBL" id="JAYMYR010000002">
    <property type="protein sequence ID" value="KAK7379419.1"/>
    <property type="molecule type" value="Genomic_DNA"/>
</dbReference>
<reference evidence="3 4" key="1">
    <citation type="submission" date="2024-01" db="EMBL/GenBank/DDBJ databases">
        <title>The genomes of 5 underutilized Papilionoideae crops provide insights into root nodulation and disease resistanc.</title>
        <authorList>
            <person name="Jiang F."/>
        </authorList>
    </citation>
    <scope>NUCLEOTIDE SEQUENCE [LARGE SCALE GENOMIC DNA]</scope>
    <source>
        <strain evidence="3">JINMINGXINNONG_FW02</strain>
        <tissue evidence="3">Leaves</tissue>
    </source>
</reference>
<dbReference type="PROSITE" id="PS50846">
    <property type="entry name" value="HMA_2"/>
    <property type="match status" value="1"/>
</dbReference>
<dbReference type="Pfam" id="PF00403">
    <property type="entry name" value="HMA"/>
    <property type="match status" value="1"/>
</dbReference>
<sequence length="303" mass="34094">MGKYLESAARLEELSRIVSSAKPNIRPKGTLPRSPNRVPSPRSAIPIAVKVEFAKKMEPLQECRTPLAKVVADCAKRWFQETLKEAKAGDTAMQVLVGQMYNSGYGVPRDPQKGQAWFSKASKNRNSVWKVCGKRPGYRASDSDSCDQENKDKSSCKLSDNKKENNDYLGVFSIMSVTNLQRRTKYVIGTRFSFKIYYDALRVVLEIWNIRLRLGVSLTPLPLLSLMANVVEVKVGLHCDDCIKKILKAVKKMEDIETYNVDTELNKVIVTGNVTTEEVIRVLQKMGKNAIAWEDDETDKGLV</sequence>
<feature type="region of interest" description="Disordered" evidence="1">
    <location>
        <begin position="136"/>
        <end position="157"/>
    </location>
</feature>
<protein>
    <recommendedName>
        <fullName evidence="2">HMA domain-containing protein</fullName>
    </recommendedName>
</protein>
<dbReference type="Gene3D" id="1.25.40.10">
    <property type="entry name" value="Tetratricopeptide repeat domain"/>
    <property type="match status" value="1"/>
</dbReference>
<dbReference type="InterPro" id="IPR036163">
    <property type="entry name" value="HMA_dom_sf"/>
</dbReference>
<dbReference type="SUPFAM" id="SSF55008">
    <property type="entry name" value="HMA, heavy metal-associated domain"/>
    <property type="match status" value="1"/>
</dbReference>
<dbReference type="InterPro" id="IPR006597">
    <property type="entry name" value="Sel1-like"/>
</dbReference>
<dbReference type="GO" id="GO:0046872">
    <property type="term" value="F:metal ion binding"/>
    <property type="evidence" value="ECO:0007669"/>
    <property type="project" value="InterPro"/>
</dbReference>
<dbReference type="SUPFAM" id="SSF81901">
    <property type="entry name" value="HCP-like"/>
    <property type="match status" value="1"/>
</dbReference>
<accession>A0AAN9NZI9</accession>
<dbReference type="PANTHER" id="PTHR36792:SF7">
    <property type="entry name" value="TETRATRICOPEPTIDE-LIKE HELICAL DOMAIN-CONTAINING PROTEIN-RELATED"/>
    <property type="match status" value="1"/>
</dbReference>
<evidence type="ECO:0000313" key="3">
    <source>
        <dbReference type="EMBL" id="KAK7379419.1"/>
    </source>
</evidence>
<organism evidence="3 4">
    <name type="scientific">Phaseolus coccineus</name>
    <name type="common">Scarlet runner bean</name>
    <name type="synonym">Phaseolus multiflorus</name>
    <dbReference type="NCBI Taxonomy" id="3886"/>
    <lineage>
        <taxon>Eukaryota</taxon>
        <taxon>Viridiplantae</taxon>
        <taxon>Streptophyta</taxon>
        <taxon>Embryophyta</taxon>
        <taxon>Tracheophyta</taxon>
        <taxon>Spermatophyta</taxon>
        <taxon>Magnoliopsida</taxon>
        <taxon>eudicotyledons</taxon>
        <taxon>Gunneridae</taxon>
        <taxon>Pentapetalae</taxon>
        <taxon>rosids</taxon>
        <taxon>fabids</taxon>
        <taxon>Fabales</taxon>
        <taxon>Fabaceae</taxon>
        <taxon>Papilionoideae</taxon>
        <taxon>50 kb inversion clade</taxon>
        <taxon>NPAAA clade</taxon>
        <taxon>indigoferoid/millettioid clade</taxon>
        <taxon>Phaseoleae</taxon>
        <taxon>Phaseolus</taxon>
    </lineage>
</organism>
<comment type="caution">
    <text evidence="3">The sequence shown here is derived from an EMBL/GenBank/DDBJ whole genome shotgun (WGS) entry which is preliminary data.</text>
</comment>
<gene>
    <name evidence="3" type="ORF">VNO80_04879</name>
</gene>
<evidence type="ECO:0000313" key="4">
    <source>
        <dbReference type="Proteomes" id="UP001374584"/>
    </source>
</evidence>
<name>A0AAN9NZI9_PHACN</name>
<dbReference type="AlphaFoldDB" id="A0AAN9NZI9"/>
<dbReference type="InterPro" id="IPR006121">
    <property type="entry name" value="HMA_dom"/>
</dbReference>
<proteinExistence type="predicted"/>
<dbReference type="PANTHER" id="PTHR36792">
    <property type="entry name" value="EXPRESSED PROTEIN"/>
    <property type="match status" value="1"/>
</dbReference>
<dbReference type="Gene3D" id="3.30.70.100">
    <property type="match status" value="1"/>
</dbReference>